<dbReference type="KEGG" id="apac:S7S_17185"/>
<protein>
    <submittedName>
        <fullName evidence="3">Uncharacterized protein</fullName>
    </submittedName>
</protein>
<accession>A0A0B4XN95</accession>
<dbReference type="STRING" id="391936.S7S_17185"/>
<feature type="chain" id="PRO_5002099001" evidence="2">
    <location>
        <begin position="26"/>
        <end position="476"/>
    </location>
</feature>
<dbReference type="AlphaFoldDB" id="A0A0B4XN95"/>
<sequence length="476" mass="50776">MSQPMFRRAPLAVAILSALSLPAQSALVDEEATPAFVVHSTTQGYSISSYDIAALPNRRVAVLWTEHQSGSSFPDRVLLQRFDHQGQPVGEQLTLFEEGLLELIPSYTVSLTHARLAADASGNMVATWGIQTGPLNTVCDGDAALVRIRANDTITGLSLVQDDQVLTDGGHCYPSVAMDEDGDFAVLWRHETDDLDRYMLRTFLANGTPISGYVEVAEPSINLAGGAIAMQRDGTLLVGWQAEQSVGQEFILGTRYSLAGEAQDTVPFRLDNDSQEGFSVFQRDPSLTADQEGGFVAVWAQLTPLAADEGDPDNGLSVRGQRWRADGTPGDSLLAGGRQYNGSNSFSAPGVGADTQGNLATAWFYRTPGGQWDPAATLLDANSEVIGEAAQPFVEDPATDTRVSHPRVAMNNQLIAVAWSEREASNNDTELKVRIFPPLAEPTPGSSGGGGGGGPVGPLALLAVLLASTWRRLSRR</sequence>
<evidence type="ECO:0000313" key="4">
    <source>
        <dbReference type="Proteomes" id="UP000006764"/>
    </source>
</evidence>
<feature type="region of interest" description="Disordered" evidence="1">
    <location>
        <begin position="308"/>
        <end position="331"/>
    </location>
</feature>
<dbReference type="HOGENOM" id="CLU_598047_0_0_6"/>
<dbReference type="Proteomes" id="UP000006764">
    <property type="component" value="Chromosome"/>
</dbReference>
<dbReference type="RefSeq" id="WP_008734954.1">
    <property type="nucleotide sequence ID" value="NZ_CP004387.1"/>
</dbReference>
<gene>
    <name evidence="3" type="ORF">S7S_17185</name>
</gene>
<evidence type="ECO:0000256" key="2">
    <source>
        <dbReference type="SAM" id="SignalP"/>
    </source>
</evidence>
<evidence type="ECO:0000256" key="1">
    <source>
        <dbReference type="SAM" id="MobiDB-lite"/>
    </source>
</evidence>
<dbReference type="OrthoDB" id="6080192at2"/>
<proteinExistence type="predicted"/>
<keyword evidence="2" id="KW-0732">Signal</keyword>
<feature type="signal peptide" evidence="2">
    <location>
        <begin position="1"/>
        <end position="25"/>
    </location>
</feature>
<name>A0A0B4XN95_9GAMM</name>
<reference evidence="3 4" key="1">
    <citation type="journal article" date="2012" name="J. Bacteriol.">
        <title>Genome sequence of an alkane-degrading bacterium, Alcanivorax pacificus type strain W11-5, isolated from deep sea sediment.</title>
        <authorList>
            <person name="Lai Q."/>
            <person name="Shao Z."/>
        </authorList>
    </citation>
    <scope>NUCLEOTIDE SEQUENCE [LARGE SCALE GENOMIC DNA]</scope>
    <source>
        <strain evidence="3 4">W11-5</strain>
    </source>
</reference>
<evidence type="ECO:0000313" key="3">
    <source>
        <dbReference type="EMBL" id="AJD49849.1"/>
    </source>
</evidence>
<keyword evidence="4" id="KW-1185">Reference proteome</keyword>
<dbReference type="EMBL" id="CP004387">
    <property type="protein sequence ID" value="AJD49849.1"/>
    <property type="molecule type" value="Genomic_DNA"/>
</dbReference>
<organism evidence="3 4">
    <name type="scientific">Isoalcanivorax pacificus W11-5</name>
    <dbReference type="NCBI Taxonomy" id="391936"/>
    <lineage>
        <taxon>Bacteria</taxon>
        <taxon>Pseudomonadati</taxon>
        <taxon>Pseudomonadota</taxon>
        <taxon>Gammaproteobacteria</taxon>
        <taxon>Oceanospirillales</taxon>
        <taxon>Alcanivoracaceae</taxon>
        <taxon>Isoalcanivorax</taxon>
    </lineage>
</organism>